<dbReference type="EC" id="2.1.1.177" evidence="5"/>
<dbReference type="PANTHER" id="PTHR33603">
    <property type="entry name" value="METHYLTRANSFERASE"/>
    <property type="match status" value="1"/>
</dbReference>
<name>A0A3N1P0A3_9GAMM</name>
<feature type="binding site" evidence="5">
    <location>
        <position position="73"/>
    </location>
    <ligand>
        <name>S-adenosyl-L-methionine</name>
        <dbReference type="ChEBI" id="CHEBI:59789"/>
    </ligand>
</feature>
<dbReference type="Proteomes" id="UP000273643">
    <property type="component" value="Unassembled WGS sequence"/>
</dbReference>
<dbReference type="CDD" id="cd18081">
    <property type="entry name" value="RlmH-like"/>
    <property type="match status" value="1"/>
</dbReference>
<dbReference type="Pfam" id="PF02590">
    <property type="entry name" value="SPOUT_MTase"/>
    <property type="match status" value="1"/>
</dbReference>
<organism evidence="6 7">
    <name type="scientific">Marinimicrobium koreense</name>
    <dbReference type="NCBI Taxonomy" id="306545"/>
    <lineage>
        <taxon>Bacteria</taxon>
        <taxon>Pseudomonadati</taxon>
        <taxon>Pseudomonadota</taxon>
        <taxon>Gammaproteobacteria</taxon>
        <taxon>Cellvibrionales</taxon>
        <taxon>Cellvibrionaceae</taxon>
        <taxon>Marinimicrobium</taxon>
    </lineage>
</organism>
<evidence type="ECO:0000256" key="4">
    <source>
        <dbReference type="ARBA" id="ARBA00038303"/>
    </source>
</evidence>
<evidence type="ECO:0000256" key="1">
    <source>
        <dbReference type="ARBA" id="ARBA00022603"/>
    </source>
</evidence>
<comment type="subunit">
    <text evidence="5">Homodimer.</text>
</comment>
<comment type="function">
    <text evidence="5">Specifically methylates the pseudouridine at position 1915 (m3Psi1915) in 23S rRNA.</text>
</comment>
<dbReference type="OrthoDB" id="9806643at2"/>
<dbReference type="HAMAP" id="MF_00658">
    <property type="entry name" value="23SrRNA_methyltr_H"/>
    <property type="match status" value="1"/>
</dbReference>
<evidence type="ECO:0000313" key="7">
    <source>
        <dbReference type="Proteomes" id="UP000273643"/>
    </source>
</evidence>
<dbReference type="Gene3D" id="3.40.1280.10">
    <property type="match status" value="1"/>
</dbReference>
<keyword evidence="3 5" id="KW-0949">S-adenosyl-L-methionine</keyword>
<keyword evidence="1 5" id="KW-0489">Methyltransferase</keyword>
<comment type="subcellular location">
    <subcellularLocation>
        <location evidence="5">Cytoplasm</location>
    </subcellularLocation>
</comment>
<keyword evidence="5" id="KW-0963">Cytoplasm</keyword>
<evidence type="ECO:0000256" key="3">
    <source>
        <dbReference type="ARBA" id="ARBA00022691"/>
    </source>
</evidence>
<dbReference type="PIRSF" id="PIRSF004505">
    <property type="entry name" value="MT_bac"/>
    <property type="match status" value="1"/>
</dbReference>
<accession>A0A3N1P0A3</accession>
<dbReference type="SUPFAM" id="SSF75217">
    <property type="entry name" value="alpha/beta knot"/>
    <property type="match status" value="1"/>
</dbReference>
<gene>
    <name evidence="5" type="primary">rlmH</name>
    <name evidence="6" type="ORF">EDC38_1649</name>
</gene>
<dbReference type="InterPro" id="IPR003742">
    <property type="entry name" value="RlmH-like"/>
</dbReference>
<protein>
    <recommendedName>
        <fullName evidence="5">Ribosomal RNA large subunit methyltransferase H</fullName>
        <ecNumber evidence="5">2.1.1.177</ecNumber>
    </recommendedName>
    <alternativeName>
        <fullName evidence="5">23S rRNA (pseudouridine1915-N3)-methyltransferase</fullName>
    </alternativeName>
    <alternativeName>
        <fullName evidence="5">23S rRNA m3Psi1915 methyltransferase</fullName>
    </alternativeName>
    <alternativeName>
        <fullName evidence="5">rRNA (pseudouridine-N3-)-methyltransferase RlmH</fullName>
    </alternativeName>
</protein>
<evidence type="ECO:0000313" key="6">
    <source>
        <dbReference type="EMBL" id="ROQ21028.1"/>
    </source>
</evidence>
<dbReference type="EMBL" id="RJUK01000001">
    <property type="protein sequence ID" value="ROQ21028.1"/>
    <property type="molecule type" value="Genomic_DNA"/>
</dbReference>
<dbReference type="GO" id="GO:0070038">
    <property type="term" value="F:rRNA (pseudouridine-N3-)-methyltransferase activity"/>
    <property type="evidence" value="ECO:0007669"/>
    <property type="project" value="UniProtKB-UniRule"/>
</dbReference>
<feature type="binding site" evidence="5">
    <location>
        <position position="104"/>
    </location>
    <ligand>
        <name>S-adenosyl-L-methionine</name>
        <dbReference type="ChEBI" id="CHEBI:59789"/>
    </ligand>
</feature>
<feature type="binding site" evidence="5">
    <location>
        <begin position="123"/>
        <end position="128"/>
    </location>
    <ligand>
        <name>S-adenosyl-L-methionine</name>
        <dbReference type="ChEBI" id="CHEBI:59789"/>
    </ligand>
</feature>
<evidence type="ECO:0000256" key="2">
    <source>
        <dbReference type="ARBA" id="ARBA00022679"/>
    </source>
</evidence>
<comment type="similarity">
    <text evidence="4 5">Belongs to the RNA methyltransferase RlmH family.</text>
</comment>
<comment type="caution">
    <text evidence="6">The sequence shown here is derived from an EMBL/GenBank/DDBJ whole genome shotgun (WGS) entry which is preliminary data.</text>
</comment>
<dbReference type="InterPro" id="IPR029028">
    <property type="entry name" value="Alpha/beta_knot_MTases"/>
</dbReference>
<evidence type="ECO:0000256" key="5">
    <source>
        <dbReference type="HAMAP-Rule" id="MF_00658"/>
    </source>
</evidence>
<reference evidence="6 7" key="1">
    <citation type="submission" date="2018-11" db="EMBL/GenBank/DDBJ databases">
        <title>Genomic Encyclopedia of Type Strains, Phase IV (KMG-IV): sequencing the most valuable type-strain genomes for metagenomic binning, comparative biology and taxonomic classification.</title>
        <authorList>
            <person name="Goeker M."/>
        </authorList>
    </citation>
    <scope>NUCLEOTIDE SEQUENCE [LARGE SCALE GENOMIC DNA]</scope>
    <source>
        <strain evidence="6 7">DSM 16974</strain>
    </source>
</reference>
<dbReference type="NCBIfam" id="TIGR00246">
    <property type="entry name" value="tRNA_RlmH_YbeA"/>
    <property type="match status" value="1"/>
</dbReference>
<keyword evidence="7" id="KW-1185">Reference proteome</keyword>
<keyword evidence="2 5" id="KW-0808">Transferase</keyword>
<keyword evidence="5" id="KW-0698">rRNA processing</keyword>
<dbReference type="InterPro" id="IPR029026">
    <property type="entry name" value="tRNA_m1G_MTases_N"/>
</dbReference>
<dbReference type="PANTHER" id="PTHR33603:SF1">
    <property type="entry name" value="RIBOSOMAL RNA LARGE SUBUNIT METHYLTRANSFERASE H"/>
    <property type="match status" value="1"/>
</dbReference>
<dbReference type="RefSeq" id="WP_123638079.1">
    <property type="nucleotide sequence ID" value="NZ_JBHYFO010000025.1"/>
</dbReference>
<sequence>MRIRLIAVGTKMPDWVEQGYGEYAKRLPRDCTVELVELPLGPRGKSSSTAVAMEREGQSMMAAIGKGDRVIALDVKGKAWSTEQLARNLDEWRMSGANYSLLIGGPDGLAPECLALAEAKWSLSALTLPHPLVRILVIEQLYRAYSILHNHPYHK</sequence>
<dbReference type="GO" id="GO:0005737">
    <property type="term" value="C:cytoplasm"/>
    <property type="evidence" value="ECO:0007669"/>
    <property type="project" value="UniProtKB-SubCell"/>
</dbReference>
<proteinExistence type="inferred from homology"/>
<dbReference type="AlphaFoldDB" id="A0A3N1P0A3"/>
<comment type="catalytic activity">
    <reaction evidence="5">
        <text>pseudouridine(1915) in 23S rRNA + S-adenosyl-L-methionine = N(3)-methylpseudouridine(1915) in 23S rRNA + S-adenosyl-L-homocysteine + H(+)</text>
        <dbReference type="Rhea" id="RHEA:42752"/>
        <dbReference type="Rhea" id="RHEA-COMP:10221"/>
        <dbReference type="Rhea" id="RHEA-COMP:10222"/>
        <dbReference type="ChEBI" id="CHEBI:15378"/>
        <dbReference type="ChEBI" id="CHEBI:57856"/>
        <dbReference type="ChEBI" id="CHEBI:59789"/>
        <dbReference type="ChEBI" id="CHEBI:65314"/>
        <dbReference type="ChEBI" id="CHEBI:74486"/>
        <dbReference type="EC" id="2.1.1.177"/>
    </reaction>
</comment>
<dbReference type="NCBIfam" id="NF000986">
    <property type="entry name" value="PRK00103.1-4"/>
    <property type="match status" value="1"/>
</dbReference>